<dbReference type="RefSeq" id="WP_010927473.1">
    <property type="nucleotide sequence ID" value="NZ_AP019378.2"/>
</dbReference>
<name>A0ABU5WZ82_BORPP</name>
<proteinExistence type="inferred from homology"/>
<protein>
    <recommendedName>
        <fullName evidence="9">Efflux pump membrane transporter</fullName>
    </recommendedName>
</protein>
<dbReference type="Gene3D" id="3.30.70.1320">
    <property type="entry name" value="Multidrug efflux transporter AcrB pore domain like"/>
    <property type="match status" value="1"/>
</dbReference>
<evidence type="ECO:0000256" key="4">
    <source>
        <dbReference type="ARBA" id="ARBA00022475"/>
    </source>
</evidence>
<dbReference type="PANTHER" id="PTHR32063:SF11">
    <property type="entry name" value="CATION OR DRUG EFFLUX SYSTEM PROTEIN"/>
    <property type="match status" value="1"/>
</dbReference>
<comment type="similarity">
    <text evidence="2 9">Belongs to the resistance-nodulation-cell division (RND) (TC 2.A.6) family.</text>
</comment>
<evidence type="ECO:0000313" key="12">
    <source>
        <dbReference type="Proteomes" id="UP001324595"/>
    </source>
</evidence>
<evidence type="ECO:0000256" key="1">
    <source>
        <dbReference type="ARBA" id="ARBA00004429"/>
    </source>
</evidence>
<feature type="transmembrane region" description="Helical" evidence="9">
    <location>
        <begin position="433"/>
        <end position="453"/>
    </location>
</feature>
<dbReference type="EMBL" id="JAXUBE010000002">
    <property type="protein sequence ID" value="MEB2661921.1"/>
    <property type="molecule type" value="Genomic_DNA"/>
</dbReference>
<dbReference type="PRINTS" id="PR00702">
    <property type="entry name" value="ACRIFLAVINRP"/>
</dbReference>
<feature type="transmembrane region" description="Helical" evidence="9">
    <location>
        <begin position="899"/>
        <end position="919"/>
    </location>
</feature>
<feature type="domain" description="SSD" evidence="10">
    <location>
        <begin position="361"/>
        <end position="490"/>
    </location>
</feature>
<accession>A0ABU5WZ82</accession>
<feature type="transmembrane region" description="Helical" evidence="9">
    <location>
        <begin position="969"/>
        <end position="990"/>
    </location>
</feature>
<feature type="transmembrane region" description="Helical" evidence="9">
    <location>
        <begin position="1002"/>
        <end position="1028"/>
    </location>
</feature>
<dbReference type="Gene3D" id="3.30.2090.10">
    <property type="entry name" value="Multidrug efflux transporter AcrB TolC docking domain, DN and DC subdomains"/>
    <property type="match status" value="2"/>
</dbReference>
<dbReference type="SUPFAM" id="SSF82714">
    <property type="entry name" value="Multidrug efflux transporter AcrB TolC docking domain, DN and DC subdomains"/>
    <property type="match status" value="2"/>
</dbReference>
<dbReference type="InterPro" id="IPR001036">
    <property type="entry name" value="Acrflvin-R"/>
</dbReference>
<dbReference type="Gene3D" id="3.30.70.1430">
    <property type="entry name" value="Multidrug efflux transporter AcrB pore domain"/>
    <property type="match status" value="2"/>
</dbReference>
<dbReference type="PROSITE" id="PS50156">
    <property type="entry name" value="SSD"/>
    <property type="match status" value="1"/>
</dbReference>
<gene>
    <name evidence="11" type="ORF">U5T69_01495</name>
</gene>
<sequence length="1053" mass="113268">MNISRFFIDRPIFAGVLSVVVLLAGLLAMFQLPIAEYPEVVPPSVVVRAQYPGANPKVIAETVASPLEEAINGVEDMLYMQSQANSDGNLTLTVNFKLGVDPDQAQQLVQNRVSQALPRLGVTTIKSSPTLTLVVHLISPNDRYDITYLRNYAIINVKDRLARLNGVGEVAVWGSGNYAMRVWLDPQKVAQRGMTASEVIAAIREQNVQVAAGVIGASPTQGDVPLQLNVNTRGRLQTEQEFRDIILKTSPDGGVTYLADVARVELDAQEYGLRSLLDNRQAIGMGIMQAPGANALDVADQVRATMQELAQDFPPGVEYRIEYDPTQFVRASIKAVVHTLLEAIALVVLVVILFLQTWRASIIPLLAVPVSIVGTFALLLMFGYSINALSLFGMVLAIGIVVDDAIVVVENVERNISAGLTPREATYRAMREVSGPIIAIALTLCAVFVPLAFMTGLSGQFYKQFAMTIAISTVISAFNSLTLSPALSALLLKGHHDKPDWLTRGMNRWLGGFFNGFNRVFGRASESYATGVSGVIRRKASAMGVYALLLALTVGVSYLVPGGFVPAQDKQYLIGFTQLPNGASLDRTDAVIRRMSDIALAEPGVQSAIAFPGLSINGFTNSSSAGIVFVTLKPFDERKPAALSGDAIAASLNQKFGAIKDAYIAVFPPPVMGLGTLGGFKLQLEDRAALGYAELDKAAQAFLAKAAQTPELGPSFSSYQINVPQLDVDLDRVKAKQLGVPVTDVFDTMQIYLGSVYVNDFNRFGRVFQVRAQADAPFRAHPDDILQLKTRNDAGDMVPLSSLVQVRQSFGPEMVVRYNGYTAADINGGPAPGYSSDQAQAAAERVAAETLPRGVKFEWTDLTYQQILAGNAGLWVFPISVLLVFLVLAALYESLTLPLAVILIVPMSILAALTGVWLTGGDNNIFTQIGLMVLVGLSAKNAILIVEFARELELQGMAPREAAIEASRLRLRPILMTSIAFIMGVVPLVLSSGAGAEMRQAMGVAVFFGMLGVTLFGLFLTPVFYVLLRALGARRLHAAAPHPAPVTAPHPEH</sequence>
<dbReference type="SUPFAM" id="SSF82693">
    <property type="entry name" value="Multidrug efflux transporter AcrB pore domain, PN1, PN2, PC1 and PC2 subdomains"/>
    <property type="match status" value="4"/>
</dbReference>
<dbReference type="Pfam" id="PF00873">
    <property type="entry name" value="ACR_tran"/>
    <property type="match status" value="1"/>
</dbReference>
<dbReference type="InterPro" id="IPR004764">
    <property type="entry name" value="MdtF-like"/>
</dbReference>
<comment type="subcellular location">
    <subcellularLocation>
        <location evidence="1 9">Cell inner membrane</location>
        <topology evidence="1 9">Multi-pass membrane protein</topology>
    </subcellularLocation>
</comment>
<evidence type="ECO:0000256" key="8">
    <source>
        <dbReference type="ARBA" id="ARBA00023136"/>
    </source>
</evidence>
<evidence type="ECO:0000256" key="5">
    <source>
        <dbReference type="ARBA" id="ARBA00022519"/>
    </source>
</evidence>
<keyword evidence="7 9" id="KW-1133">Transmembrane helix</keyword>
<evidence type="ECO:0000259" key="10">
    <source>
        <dbReference type="PROSITE" id="PS50156"/>
    </source>
</evidence>
<dbReference type="GeneID" id="93206668"/>
<feature type="transmembrane region" description="Helical" evidence="9">
    <location>
        <begin position="872"/>
        <end position="892"/>
    </location>
</feature>
<keyword evidence="8 9" id="KW-0472">Membrane</keyword>
<evidence type="ECO:0000256" key="7">
    <source>
        <dbReference type="ARBA" id="ARBA00022989"/>
    </source>
</evidence>
<feature type="transmembrane region" description="Helical" evidence="9">
    <location>
        <begin position="925"/>
        <end position="948"/>
    </location>
</feature>
<keyword evidence="6 9" id="KW-0812">Transmembrane</keyword>
<dbReference type="PANTHER" id="PTHR32063">
    <property type="match status" value="1"/>
</dbReference>
<keyword evidence="12" id="KW-1185">Reference proteome</keyword>
<feature type="transmembrane region" description="Helical" evidence="9">
    <location>
        <begin position="12"/>
        <end position="34"/>
    </location>
</feature>
<reference evidence="11 12" key="1">
    <citation type="submission" date="2023-12" db="EMBL/GenBank/DDBJ databases">
        <title>Draft Genome Sequences of Bordetella parapertussis clinical Isolates from Colombia, 2023.</title>
        <authorList>
            <person name="Montilla E.A."/>
            <person name="Rojas F."/>
            <person name="Vargas M.N."/>
            <person name="Bonilla V."/>
            <person name="Duarte C."/>
        </authorList>
    </citation>
    <scope>NUCLEOTIDE SEQUENCE [LARGE SCALE GENOMIC DNA]</scope>
    <source>
        <strain evidence="11 12">320001806</strain>
    </source>
</reference>
<evidence type="ECO:0000256" key="6">
    <source>
        <dbReference type="ARBA" id="ARBA00022692"/>
    </source>
</evidence>
<dbReference type="InterPro" id="IPR027463">
    <property type="entry name" value="AcrB_DN_DC_subdom"/>
</dbReference>
<dbReference type="NCBIfam" id="TIGR00915">
    <property type="entry name" value="2A0602"/>
    <property type="match status" value="1"/>
</dbReference>
<feature type="transmembrane region" description="Helical" evidence="9">
    <location>
        <begin position="362"/>
        <end position="382"/>
    </location>
</feature>
<dbReference type="InterPro" id="IPR000731">
    <property type="entry name" value="SSD"/>
</dbReference>
<keyword evidence="3 9" id="KW-0813">Transport</keyword>
<organism evidence="11 12">
    <name type="scientific">Bordetella parapertussis</name>
    <dbReference type="NCBI Taxonomy" id="519"/>
    <lineage>
        <taxon>Bacteria</taxon>
        <taxon>Pseudomonadati</taxon>
        <taxon>Pseudomonadota</taxon>
        <taxon>Betaproteobacteria</taxon>
        <taxon>Burkholderiales</taxon>
        <taxon>Alcaligenaceae</taxon>
        <taxon>Bordetella</taxon>
    </lineage>
</organism>
<feature type="transmembrane region" description="Helical" evidence="9">
    <location>
        <begin position="545"/>
        <end position="564"/>
    </location>
</feature>
<dbReference type="Gene3D" id="1.20.1640.10">
    <property type="entry name" value="Multidrug efflux transporter AcrB transmembrane domain"/>
    <property type="match status" value="2"/>
</dbReference>
<dbReference type="SUPFAM" id="SSF82866">
    <property type="entry name" value="Multidrug efflux transporter AcrB transmembrane domain"/>
    <property type="match status" value="2"/>
</dbReference>
<feature type="transmembrane region" description="Helical" evidence="9">
    <location>
        <begin position="388"/>
        <end position="412"/>
    </location>
</feature>
<comment type="caution">
    <text evidence="11">The sequence shown here is derived from an EMBL/GenBank/DDBJ whole genome shotgun (WGS) entry which is preliminary data.</text>
</comment>
<keyword evidence="4" id="KW-1003">Cell membrane</keyword>
<dbReference type="Proteomes" id="UP001324595">
    <property type="component" value="Unassembled WGS sequence"/>
</dbReference>
<evidence type="ECO:0000256" key="9">
    <source>
        <dbReference type="RuleBase" id="RU364070"/>
    </source>
</evidence>
<evidence type="ECO:0000256" key="2">
    <source>
        <dbReference type="ARBA" id="ARBA00010942"/>
    </source>
</evidence>
<dbReference type="Gene3D" id="3.30.70.1440">
    <property type="entry name" value="Multidrug efflux transporter AcrB pore domain"/>
    <property type="match status" value="1"/>
</dbReference>
<feature type="transmembrane region" description="Helical" evidence="9">
    <location>
        <begin position="465"/>
        <end position="492"/>
    </location>
</feature>
<evidence type="ECO:0000256" key="3">
    <source>
        <dbReference type="ARBA" id="ARBA00022448"/>
    </source>
</evidence>
<keyword evidence="5 9" id="KW-0997">Cell inner membrane</keyword>
<evidence type="ECO:0000313" key="11">
    <source>
        <dbReference type="EMBL" id="MEB2661921.1"/>
    </source>
</evidence>
<dbReference type="NCBIfam" id="NF000282">
    <property type="entry name" value="RND_permease_1"/>
    <property type="match status" value="1"/>
</dbReference>
<feature type="transmembrane region" description="Helical" evidence="9">
    <location>
        <begin position="335"/>
        <end position="355"/>
    </location>
</feature>